<keyword evidence="2" id="KW-1185">Reference proteome</keyword>
<reference evidence="1 2" key="1">
    <citation type="submission" date="2021-06" db="EMBL/GenBank/DDBJ databases">
        <authorList>
            <person name="Palmer J.M."/>
        </authorList>
    </citation>
    <scope>NUCLEOTIDE SEQUENCE [LARGE SCALE GENOMIC DNA]</scope>
    <source>
        <strain evidence="2">if_2019</strain>
        <tissue evidence="1">Muscle</tissue>
    </source>
</reference>
<proteinExistence type="predicted"/>
<gene>
    <name evidence="1" type="ORF">ILYODFUR_035974</name>
</gene>
<dbReference type="Proteomes" id="UP001482620">
    <property type="component" value="Unassembled WGS sequence"/>
</dbReference>
<comment type="caution">
    <text evidence="1">The sequence shown here is derived from an EMBL/GenBank/DDBJ whole genome shotgun (WGS) entry which is preliminary data.</text>
</comment>
<evidence type="ECO:0000313" key="2">
    <source>
        <dbReference type="Proteomes" id="UP001482620"/>
    </source>
</evidence>
<evidence type="ECO:0000313" key="1">
    <source>
        <dbReference type="EMBL" id="MEQ2257559.1"/>
    </source>
</evidence>
<dbReference type="EMBL" id="JAHRIQ010111365">
    <property type="protein sequence ID" value="MEQ2257559.1"/>
    <property type="molecule type" value="Genomic_DNA"/>
</dbReference>
<protein>
    <submittedName>
        <fullName evidence="1">Uncharacterized protein</fullName>
    </submittedName>
</protein>
<name>A0ABV0VKD2_9TELE</name>
<sequence>MGTALRGYLVESKLLFLADLVFFFICQLQRHISHFFSSVLLLLSVSSPHLTTNLNTSTLPQILTSFFYFVSEWRIDVTVLPPPCPSVCSPVPHLLVWLHPSLSSSTHI</sequence>
<organism evidence="1 2">
    <name type="scientific">Ilyodon furcidens</name>
    <name type="common">goldbreast splitfin</name>
    <dbReference type="NCBI Taxonomy" id="33524"/>
    <lineage>
        <taxon>Eukaryota</taxon>
        <taxon>Metazoa</taxon>
        <taxon>Chordata</taxon>
        <taxon>Craniata</taxon>
        <taxon>Vertebrata</taxon>
        <taxon>Euteleostomi</taxon>
        <taxon>Actinopterygii</taxon>
        <taxon>Neopterygii</taxon>
        <taxon>Teleostei</taxon>
        <taxon>Neoteleostei</taxon>
        <taxon>Acanthomorphata</taxon>
        <taxon>Ovalentaria</taxon>
        <taxon>Atherinomorphae</taxon>
        <taxon>Cyprinodontiformes</taxon>
        <taxon>Goodeidae</taxon>
        <taxon>Ilyodon</taxon>
    </lineage>
</organism>
<accession>A0ABV0VKD2</accession>